<evidence type="ECO:0000313" key="12">
    <source>
        <dbReference type="EMBL" id="MBW0473616.1"/>
    </source>
</evidence>
<feature type="compositionally biased region" description="Acidic residues" evidence="7">
    <location>
        <begin position="1173"/>
        <end position="1186"/>
    </location>
</feature>
<reference evidence="12" key="1">
    <citation type="submission" date="2021-03" db="EMBL/GenBank/DDBJ databases">
        <title>Draft genome sequence of rust myrtle Austropuccinia psidii MF-1, a brazilian biotype.</title>
        <authorList>
            <person name="Quecine M.C."/>
            <person name="Pachon D.M.R."/>
            <person name="Bonatelli M.L."/>
            <person name="Correr F.H."/>
            <person name="Franceschini L.M."/>
            <person name="Leite T.F."/>
            <person name="Margarido G.R.A."/>
            <person name="Almeida C.A."/>
            <person name="Ferrarezi J.A."/>
            <person name="Labate C.A."/>
        </authorList>
    </citation>
    <scope>NUCLEOTIDE SEQUENCE</scope>
    <source>
        <strain evidence="12">MF-1</strain>
    </source>
</reference>
<evidence type="ECO:0000259" key="11">
    <source>
        <dbReference type="Pfam" id="PF23576"/>
    </source>
</evidence>
<keyword evidence="13" id="KW-1185">Reference proteome</keyword>
<accession>A0A9Q3BZH6</accession>
<dbReference type="InterPro" id="IPR047187">
    <property type="entry name" value="SF1_C_Upf1"/>
</dbReference>
<feature type="region of interest" description="Disordered" evidence="7">
    <location>
        <begin position="1003"/>
        <end position="1027"/>
    </location>
</feature>
<evidence type="ECO:0000256" key="3">
    <source>
        <dbReference type="ARBA" id="ARBA00022801"/>
    </source>
</evidence>
<dbReference type="PANTHER" id="PTHR10887">
    <property type="entry name" value="DNA2/NAM7 HELICASE FAMILY"/>
    <property type="match status" value="1"/>
</dbReference>
<dbReference type="InterPro" id="IPR056474">
    <property type="entry name" value="SEN1_barrel"/>
</dbReference>
<sequence length="2206" mass="246436">MEDEVTDFDIFPQFLQHFNSISQNPTNDNLWTQATTFGLQWIVSRLESDAVPFAPDAPSYHHLFCDKGLRLAEVQSQHSKFKDDNLSRDEMAEIQTFLLFLISFKPKGPVQIWRETYETCIQNCLDCVIGHDVALTQLREKWLHIKYAVKPAMIDTFMNATYKHLIALCHSTLDRFSKSTSTQSPTSLSQPPTQVPFALLNLILSRPRLLTSPLIWQPVTQVLISKSDSGPIETAFTDLTLPGFILLTMSDNMDGAAFARRQLDHFAASQPAINSNSSSSEAIILAMSEILSILNRDHLQSASSTPRRLLIDLIPPPTRVDAWLSLTSIIQALPFNETLSSLPSAIQPSTFFHLPPLILKHLNDPGEHLESVYLCWGILMDRIGSSFWAAVQDTSSDSASFNSNSLNSPPRVLQSALAQEVFASRLASAEGAARCWRWLLPFVGSVLDSNEFSINIFAQLKRALVDDLQASRHDIMVHIRAADSIVKIWDILTKQLPLNPSSTHPIITTLPQSPRDQPDSYCIPRTRARQFMNIFLPFFLSLSYDSHTTPSRWAEVCATSDEILERLAHQEAQNIALALQELSQIRLEFDLSPIKSSSIDLSHLDIQFSKSLWTRLYKVANDHSPTNAFLAKACSLLIRSLSCCAHIDCLDNISWLPHGQPSNSYLEPTITALNITMKTIRAPLVDALMDLVDSTFGSKLVSMLFKQPSVIRAIAVLIFSPNDGIHTSALALVRQWSDCTSRLDCFRVLLSKGQTAAFEGLLISLKTTELYTKILPDAMRLARRFVRCMTDVLEVLCSRSDGLLRDGTFLQHVKDSNILQFWELMCSSVSNIFSRTPHWSKFWQTSEMTDWMRDALIFAEQLLEEFQTFETVTNNLYGASRVENVSRDTALQSQMVDSFMGPTESLLNWLRLTEPDLLDRSTRVLVQMLEKMGRFRRPLKSVIVDKLARYIERNTTEKPNASKATTAVVLTEQQCAYLQNALANHPDLAERFSTKVEETGAFKSKSSLDTALRGTEQKPSPGSWGNVFPSLKSPVERGGTSKLIEGNLTTIPAFNTKEAPNVSTKTSYSNSSAIPKFDSFRQQAKPTFVSKAPVKRSHFGPSNSVIGNLRKEFKASRQMINKPRPHVNRPIQPHDSRFTVERISLPSGLNLGKSSAISDVSANSTAGMASKEIEEESDEDSEGDEPEVTGLAALASAQKGQAFKSRKLAEPRRTIKRFDDPAFEKHQQIAQAKKQQQDRLRYEKLRMQPDFTSLHRFILQWDYNHTGPCPSNSPVHYDHLPSAYENFSHYLRSLEPLLLSECWQQICQAKEAVSAGEKSPIPCEVIGRTSVDDFVELCTTIQHGLLPDRMFFTEADLVLVKALSQDSSNICIMAKVISLQRKPEYFELNLKMHFGGVRNNISGHLVPKTKWHILHLCSLSTTHREWAALRSLPYLTLGDNVLDARANRPVQISDEQLSKVMRHQRVNEPQARAIISSLSTPGFSLIQGPPGTGKTSTIVGLIGAFMASRPRVANSGGGPSAVTRKVLLCAPSNAAVDEVVKRLKDGVRGAEGELIIPKLVRIGADSKVNLAVKDIFIDELVEAMSKEQAEPGQAAQTVSGSATLIHDLRQQITNLRETRDAKSMEAEQLPPASAQYQELQAEVTKIRRKIHELSQKIDDARDQQSASKRYLDAATKGLRMQILQDADVICSTLSGSGHDYMSQLPFDFETVVIDEACQCVEPASLIPLRYNATQCIMVGDPLQLPPTVLSQTATRAGYDQSLFVRMQKNNPGVVHLLSIQYRMHPEISVFPSKAFYNSRLLDGPEMVKKTTQPWHKPNSLFPPYAFYHPTGAREERGKHHSWMNRTEAALAVAIYSRLVNDYPQIDFAYRVGIITGYAAQVGEIRRQFRTKFPPETLTTIDINTVDGFQGQEKDIIILSCVRAEQEAGIGFLKDTRRMNVALTRAKSSLFIIGSQVALAQDANWKALIDDAAQRGIMSEASIETFSKFSLTSKPPRRSSVISHDDHGNKSGKNEPIALIAPKRPVGPPKPHNLMAAQAPGLKRKLSIPTSYSGEDVECYRPDRPAGLVIPRQDKRAENQEKKQKQQISVSPTKTRTTHSVAIPMELDMPQRGQTVNSQSRASREAGIGTGINPSQRFQTADSGSVDTSRGSSSIQVRPKPAVNMFIQKKRPPNRSENKDESKFDDTRSIKQRMQDEMGIRRKPSRF</sequence>
<gene>
    <name evidence="12" type="ORF">O181_013331</name>
</gene>
<dbReference type="EMBL" id="AVOT02003465">
    <property type="protein sequence ID" value="MBW0473616.1"/>
    <property type="molecule type" value="Genomic_DNA"/>
</dbReference>
<name>A0A9Q3BZH6_9BASI</name>
<feature type="compositionally biased region" description="Low complexity" evidence="7">
    <location>
        <begin position="2141"/>
        <end position="2153"/>
    </location>
</feature>
<dbReference type="OrthoDB" id="6513042at2759"/>
<dbReference type="GO" id="GO:0016787">
    <property type="term" value="F:hydrolase activity"/>
    <property type="evidence" value="ECO:0007669"/>
    <property type="project" value="UniProtKB-KW"/>
</dbReference>
<dbReference type="CDD" id="cd18042">
    <property type="entry name" value="DEXXQc_SETX"/>
    <property type="match status" value="1"/>
</dbReference>
<feature type="coiled-coil region" evidence="6">
    <location>
        <begin position="1605"/>
        <end position="1663"/>
    </location>
</feature>
<feature type="region of interest" description="Disordered" evidence="7">
    <location>
        <begin position="1989"/>
        <end position="2015"/>
    </location>
</feature>
<dbReference type="GO" id="GO:0004386">
    <property type="term" value="F:helicase activity"/>
    <property type="evidence" value="ECO:0007669"/>
    <property type="project" value="UniProtKB-KW"/>
</dbReference>
<feature type="domain" description="Helicase Sen1 N-terminal" evidence="8">
    <location>
        <begin position="113"/>
        <end position="922"/>
    </location>
</feature>
<dbReference type="Pfam" id="PF12726">
    <property type="entry name" value="SEN1_N"/>
    <property type="match status" value="1"/>
</dbReference>
<dbReference type="Pfam" id="PF23576">
    <property type="entry name" value="SEN1_barrel"/>
    <property type="match status" value="1"/>
</dbReference>
<dbReference type="InterPro" id="IPR024481">
    <property type="entry name" value="Helicase_Sen1_N"/>
</dbReference>
<dbReference type="GO" id="GO:0001147">
    <property type="term" value="F:transcription termination site sequence-specific DNA binding"/>
    <property type="evidence" value="ECO:0007669"/>
    <property type="project" value="TreeGrafter"/>
</dbReference>
<feature type="compositionally biased region" description="Basic and acidic residues" evidence="7">
    <location>
        <begin position="2173"/>
        <end position="2199"/>
    </location>
</feature>
<dbReference type="GO" id="GO:0005524">
    <property type="term" value="F:ATP binding"/>
    <property type="evidence" value="ECO:0007669"/>
    <property type="project" value="UniProtKB-KW"/>
</dbReference>
<dbReference type="GO" id="GO:0006369">
    <property type="term" value="P:termination of RNA polymerase II transcription"/>
    <property type="evidence" value="ECO:0007669"/>
    <property type="project" value="TreeGrafter"/>
</dbReference>
<evidence type="ECO:0000256" key="6">
    <source>
        <dbReference type="SAM" id="Coils"/>
    </source>
</evidence>
<feature type="region of interest" description="Disordered" evidence="7">
    <location>
        <begin position="1160"/>
        <end position="1186"/>
    </location>
</feature>
<evidence type="ECO:0000259" key="10">
    <source>
        <dbReference type="Pfam" id="PF13087"/>
    </source>
</evidence>
<dbReference type="FunFam" id="3.40.50.300:FF:000326">
    <property type="entry name" value="P-loop containing nucleoside triphosphate hydrolase"/>
    <property type="match status" value="1"/>
</dbReference>
<evidence type="ECO:0000259" key="8">
    <source>
        <dbReference type="Pfam" id="PF12726"/>
    </source>
</evidence>
<dbReference type="Proteomes" id="UP000765509">
    <property type="component" value="Unassembled WGS sequence"/>
</dbReference>
<evidence type="ECO:0000256" key="2">
    <source>
        <dbReference type="ARBA" id="ARBA00022741"/>
    </source>
</evidence>
<dbReference type="GO" id="GO:0016604">
    <property type="term" value="C:nuclear body"/>
    <property type="evidence" value="ECO:0007669"/>
    <property type="project" value="TreeGrafter"/>
</dbReference>
<dbReference type="CDD" id="cd18808">
    <property type="entry name" value="SF1_C_Upf1"/>
    <property type="match status" value="1"/>
</dbReference>
<dbReference type="Pfam" id="PF13087">
    <property type="entry name" value="AAA_12"/>
    <property type="match status" value="1"/>
</dbReference>
<dbReference type="InterPro" id="IPR045055">
    <property type="entry name" value="DNA2/NAM7-like"/>
</dbReference>
<keyword evidence="4" id="KW-0347">Helicase</keyword>
<keyword evidence="2" id="KW-0547">Nucleotide-binding</keyword>
<feature type="domain" description="DNA2/NAM7 helicase-like C-terminal" evidence="10">
    <location>
        <begin position="1758"/>
        <end position="1955"/>
    </location>
</feature>
<evidence type="ECO:0000259" key="9">
    <source>
        <dbReference type="Pfam" id="PF13086"/>
    </source>
</evidence>
<dbReference type="SUPFAM" id="SSF52540">
    <property type="entry name" value="P-loop containing nucleoside triphosphate hydrolases"/>
    <property type="match status" value="1"/>
</dbReference>
<feature type="region of interest" description="Disordered" evidence="7">
    <location>
        <begin position="2052"/>
        <end position="2206"/>
    </location>
</feature>
<dbReference type="PANTHER" id="PTHR10887:SF495">
    <property type="entry name" value="HELICASE SENATAXIN ISOFORM X1-RELATED"/>
    <property type="match status" value="1"/>
</dbReference>
<protein>
    <recommendedName>
        <fullName evidence="14">AAA+ ATPase domain-containing protein</fullName>
    </recommendedName>
</protein>
<dbReference type="GO" id="GO:0005694">
    <property type="term" value="C:chromosome"/>
    <property type="evidence" value="ECO:0007669"/>
    <property type="project" value="UniProtKB-ARBA"/>
</dbReference>
<keyword evidence="5" id="KW-0067">ATP-binding</keyword>
<feature type="compositionally biased region" description="Basic and acidic residues" evidence="7">
    <location>
        <begin position="2071"/>
        <end position="2083"/>
    </location>
</feature>
<comment type="caution">
    <text evidence="12">The sequence shown here is derived from an EMBL/GenBank/DDBJ whole genome shotgun (WGS) entry which is preliminary data.</text>
</comment>
<evidence type="ECO:0000256" key="5">
    <source>
        <dbReference type="ARBA" id="ARBA00022840"/>
    </source>
</evidence>
<organism evidence="12 13">
    <name type="scientific">Austropuccinia psidii MF-1</name>
    <dbReference type="NCBI Taxonomy" id="1389203"/>
    <lineage>
        <taxon>Eukaryota</taxon>
        <taxon>Fungi</taxon>
        <taxon>Dikarya</taxon>
        <taxon>Basidiomycota</taxon>
        <taxon>Pucciniomycotina</taxon>
        <taxon>Pucciniomycetes</taxon>
        <taxon>Pucciniales</taxon>
        <taxon>Sphaerophragmiaceae</taxon>
        <taxon>Austropuccinia</taxon>
    </lineage>
</organism>
<evidence type="ECO:0000256" key="1">
    <source>
        <dbReference type="ARBA" id="ARBA00007913"/>
    </source>
</evidence>
<evidence type="ECO:0000313" key="13">
    <source>
        <dbReference type="Proteomes" id="UP000765509"/>
    </source>
</evidence>
<feature type="domain" description="Helicase SEN1 beta-barrel" evidence="11">
    <location>
        <begin position="1317"/>
        <end position="1414"/>
    </location>
</feature>
<dbReference type="InterPro" id="IPR027417">
    <property type="entry name" value="P-loop_NTPase"/>
</dbReference>
<comment type="similarity">
    <text evidence="1">Belongs to the DNA2/NAM7 helicase family.</text>
</comment>
<dbReference type="Pfam" id="PF13086">
    <property type="entry name" value="AAA_11"/>
    <property type="match status" value="1"/>
</dbReference>
<dbReference type="Gene3D" id="3.40.50.300">
    <property type="entry name" value="P-loop containing nucleotide triphosphate hydrolases"/>
    <property type="match status" value="2"/>
</dbReference>
<dbReference type="InterPro" id="IPR041679">
    <property type="entry name" value="DNA2/NAM7-like_C"/>
</dbReference>
<feature type="domain" description="DNA2/NAM7 helicase helicase" evidence="9">
    <location>
        <begin position="1466"/>
        <end position="1751"/>
    </location>
</feature>
<evidence type="ECO:0000256" key="7">
    <source>
        <dbReference type="SAM" id="MobiDB-lite"/>
    </source>
</evidence>
<feature type="compositionally biased region" description="Polar residues" evidence="7">
    <location>
        <begin position="2111"/>
        <end position="2120"/>
    </location>
</feature>
<dbReference type="InterPro" id="IPR041677">
    <property type="entry name" value="DNA2/NAM7_AAA_11"/>
</dbReference>
<feature type="compositionally biased region" description="Basic and acidic residues" evidence="7">
    <location>
        <begin position="2002"/>
        <end position="2012"/>
    </location>
</feature>
<feature type="compositionally biased region" description="Polar residues" evidence="7">
    <location>
        <begin position="2085"/>
        <end position="2099"/>
    </location>
</feature>
<evidence type="ECO:0008006" key="14">
    <source>
        <dbReference type="Google" id="ProtNLM"/>
    </source>
</evidence>
<keyword evidence="6" id="KW-0175">Coiled coil</keyword>
<keyword evidence="3" id="KW-0378">Hydrolase</keyword>
<proteinExistence type="inferred from homology"/>
<evidence type="ECO:0000256" key="4">
    <source>
        <dbReference type="ARBA" id="ARBA00022806"/>
    </source>
</evidence>
<feature type="compositionally biased region" description="Polar residues" evidence="7">
    <location>
        <begin position="2131"/>
        <end position="2140"/>
    </location>
</feature>